<dbReference type="InParanoid" id="D6RL94"/>
<dbReference type="GeneID" id="9378679"/>
<dbReference type="KEGG" id="cci:CC1G_14229"/>
<protein>
    <submittedName>
        <fullName evidence="2">Uncharacterized protein</fullName>
    </submittedName>
</protein>
<dbReference type="AlphaFoldDB" id="D6RL94"/>
<evidence type="ECO:0000256" key="1">
    <source>
        <dbReference type="SAM" id="MobiDB-lite"/>
    </source>
</evidence>
<evidence type="ECO:0000313" key="2">
    <source>
        <dbReference type="EMBL" id="EFI28202.1"/>
    </source>
</evidence>
<dbReference type="VEuPathDB" id="FungiDB:CC1G_14229"/>
<evidence type="ECO:0000313" key="3">
    <source>
        <dbReference type="Proteomes" id="UP000001861"/>
    </source>
</evidence>
<dbReference type="HOGENOM" id="CLU_3106251_0_0_1"/>
<dbReference type="Proteomes" id="UP000001861">
    <property type="component" value="Unassembled WGS sequence"/>
</dbReference>
<comment type="caution">
    <text evidence="2">The sequence shown here is derived from an EMBL/GenBank/DDBJ whole genome shotgun (WGS) entry which is preliminary data.</text>
</comment>
<feature type="region of interest" description="Disordered" evidence="1">
    <location>
        <begin position="1"/>
        <end position="36"/>
    </location>
</feature>
<accession>D6RL94</accession>
<name>D6RL94_COPC7</name>
<proteinExistence type="predicted"/>
<reference evidence="2 3" key="1">
    <citation type="journal article" date="2010" name="Proc. Natl. Acad. Sci. U.S.A.">
        <title>Insights into evolution of multicellular fungi from the assembled chromosomes of the mushroom Coprinopsis cinerea (Coprinus cinereus).</title>
        <authorList>
            <person name="Stajich J.E."/>
            <person name="Wilke S.K."/>
            <person name="Ahren D."/>
            <person name="Au C.H."/>
            <person name="Birren B.W."/>
            <person name="Borodovsky M."/>
            <person name="Burns C."/>
            <person name="Canback B."/>
            <person name="Casselton L.A."/>
            <person name="Cheng C.K."/>
            <person name="Deng J."/>
            <person name="Dietrich F.S."/>
            <person name="Fargo D.C."/>
            <person name="Farman M.L."/>
            <person name="Gathman A.C."/>
            <person name="Goldberg J."/>
            <person name="Guigo R."/>
            <person name="Hoegger P.J."/>
            <person name="Hooker J.B."/>
            <person name="Huggins A."/>
            <person name="James T.Y."/>
            <person name="Kamada T."/>
            <person name="Kilaru S."/>
            <person name="Kodira C."/>
            <person name="Kues U."/>
            <person name="Kupfer D."/>
            <person name="Kwan H.S."/>
            <person name="Lomsadze A."/>
            <person name="Li W."/>
            <person name="Lilly W.W."/>
            <person name="Ma L.J."/>
            <person name="Mackey A.J."/>
            <person name="Manning G."/>
            <person name="Martin F."/>
            <person name="Muraguchi H."/>
            <person name="Natvig D.O."/>
            <person name="Palmerini H."/>
            <person name="Ramesh M.A."/>
            <person name="Rehmeyer C.J."/>
            <person name="Roe B.A."/>
            <person name="Shenoy N."/>
            <person name="Stanke M."/>
            <person name="Ter-Hovhannisyan V."/>
            <person name="Tunlid A."/>
            <person name="Velagapudi R."/>
            <person name="Vision T.J."/>
            <person name="Zeng Q."/>
            <person name="Zolan M.E."/>
            <person name="Pukkila P.J."/>
        </authorList>
    </citation>
    <scope>NUCLEOTIDE SEQUENCE [LARGE SCALE GENOMIC DNA]</scope>
    <source>
        <strain evidence="3">Okayama-7 / 130 / ATCC MYA-4618 / FGSC 9003</strain>
    </source>
</reference>
<gene>
    <name evidence="2" type="ORF">CC1G_14229</name>
</gene>
<dbReference type="EMBL" id="AACS02000003">
    <property type="protein sequence ID" value="EFI28202.1"/>
    <property type="molecule type" value="Genomic_DNA"/>
</dbReference>
<sequence>MRECEREVNEEGVRRASSHLKRGGESNMKKVTTGKKKKKNEVLYVYVFCAT</sequence>
<keyword evidence="3" id="KW-1185">Reference proteome</keyword>
<organism evidence="2 3">
    <name type="scientific">Coprinopsis cinerea (strain Okayama-7 / 130 / ATCC MYA-4618 / FGSC 9003)</name>
    <name type="common">Inky cap fungus</name>
    <name type="synonym">Hormographiella aspergillata</name>
    <dbReference type="NCBI Taxonomy" id="240176"/>
    <lineage>
        <taxon>Eukaryota</taxon>
        <taxon>Fungi</taxon>
        <taxon>Dikarya</taxon>
        <taxon>Basidiomycota</taxon>
        <taxon>Agaricomycotina</taxon>
        <taxon>Agaricomycetes</taxon>
        <taxon>Agaricomycetidae</taxon>
        <taxon>Agaricales</taxon>
        <taxon>Agaricineae</taxon>
        <taxon>Psathyrellaceae</taxon>
        <taxon>Coprinopsis</taxon>
    </lineage>
</organism>
<feature type="compositionally biased region" description="Basic and acidic residues" evidence="1">
    <location>
        <begin position="1"/>
        <end position="14"/>
    </location>
</feature>
<dbReference type="RefSeq" id="XP_002911696.1">
    <property type="nucleotide sequence ID" value="XM_002911650.1"/>
</dbReference>